<reference evidence="3" key="1">
    <citation type="journal article" date="2015" name="PLoS Genet.">
        <title>Genome Sequence and Transcriptome Analyses of Chrysochromulina tobin: Metabolic Tools for Enhanced Algal Fitness in the Prominent Order Prymnesiales (Haptophyceae).</title>
        <authorList>
            <person name="Hovde B.T."/>
            <person name="Deodato C.R."/>
            <person name="Hunsperger H.M."/>
            <person name="Ryken S.A."/>
            <person name="Yost W."/>
            <person name="Jha R.K."/>
            <person name="Patterson J."/>
            <person name="Monnat R.J. Jr."/>
            <person name="Barlow S.B."/>
            <person name="Starkenburg S.R."/>
            <person name="Cattolico R.A."/>
        </authorList>
    </citation>
    <scope>NUCLEOTIDE SEQUENCE</scope>
    <source>
        <strain evidence="3">CCMP291</strain>
    </source>
</reference>
<dbReference type="AlphaFoldDB" id="A0A0M0K4J5"/>
<sequence>MKRLLPAGTEVEFDTDVEPLDRFGRSLVYLYKDASAKLQQQQRSTAREAKEVAAFEANPGDVKDCADFDSYDEAKAWFDSGPERLFEPEEPKKPPPIAKKPDPPKQPAEIEKKLRVCVGARLEAALLAGDHDIVAAMHPEYDRVLTEGHLTQPALAHAVPALVELAARRREQKLLEDLRDANVEAWAKARGDHATLSWLKIGTDKPAQSAGASRSEDDSASLRRVEAIGLAARRADAATLKKLLSESASDRSTLISSAAKA</sequence>
<keyword evidence="3" id="KW-1185">Reference proteome</keyword>
<evidence type="ECO:0000313" key="2">
    <source>
        <dbReference type="EMBL" id="KOO33745.1"/>
    </source>
</evidence>
<name>A0A0M0K4J5_9EUKA</name>
<organism evidence="2 3">
    <name type="scientific">Chrysochromulina tobinii</name>
    <dbReference type="NCBI Taxonomy" id="1460289"/>
    <lineage>
        <taxon>Eukaryota</taxon>
        <taxon>Haptista</taxon>
        <taxon>Haptophyta</taxon>
        <taxon>Prymnesiophyceae</taxon>
        <taxon>Prymnesiales</taxon>
        <taxon>Chrysochromulinaceae</taxon>
        <taxon>Chrysochromulina</taxon>
    </lineage>
</organism>
<dbReference type="Proteomes" id="UP000037460">
    <property type="component" value="Unassembled WGS sequence"/>
</dbReference>
<proteinExistence type="predicted"/>
<accession>A0A0M0K4J5</accession>
<protein>
    <submittedName>
        <fullName evidence="2">Uncharacterized protein</fullName>
    </submittedName>
</protein>
<feature type="region of interest" description="Disordered" evidence="1">
    <location>
        <begin position="80"/>
        <end position="108"/>
    </location>
</feature>
<feature type="non-terminal residue" evidence="2">
    <location>
        <position position="261"/>
    </location>
</feature>
<evidence type="ECO:0000313" key="3">
    <source>
        <dbReference type="Proteomes" id="UP000037460"/>
    </source>
</evidence>
<comment type="caution">
    <text evidence="2">The sequence shown here is derived from an EMBL/GenBank/DDBJ whole genome shotgun (WGS) entry which is preliminary data.</text>
</comment>
<gene>
    <name evidence="2" type="ORF">Ctob_005507</name>
</gene>
<dbReference type="EMBL" id="JWZX01001440">
    <property type="protein sequence ID" value="KOO33745.1"/>
    <property type="molecule type" value="Genomic_DNA"/>
</dbReference>
<dbReference type="OrthoDB" id="2021042at2759"/>
<evidence type="ECO:0000256" key="1">
    <source>
        <dbReference type="SAM" id="MobiDB-lite"/>
    </source>
</evidence>